<feature type="region of interest" description="Disordered" evidence="15">
    <location>
        <begin position="143"/>
        <end position="181"/>
    </location>
</feature>
<keyword evidence="8" id="KW-0805">Transcription regulation</keyword>
<organism evidence="17 18">
    <name type="scientific">Hypsibius exemplaris</name>
    <name type="common">Freshwater tardigrade</name>
    <dbReference type="NCBI Taxonomy" id="2072580"/>
    <lineage>
        <taxon>Eukaryota</taxon>
        <taxon>Metazoa</taxon>
        <taxon>Ecdysozoa</taxon>
        <taxon>Tardigrada</taxon>
        <taxon>Eutardigrada</taxon>
        <taxon>Parachela</taxon>
        <taxon>Hypsibioidea</taxon>
        <taxon>Hypsibiidae</taxon>
        <taxon>Hypsibius</taxon>
    </lineage>
</organism>
<evidence type="ECO:0000256" key="10">
    <source>
        <dbReference type="ARBA" id="ARBA00023242"/>
    </source>
</evidence>
<comment type="subunit">
    <text evidence="14">Component of an histone acetyltransferase complex. Interacts with H3K4me3 and to a lesser extent with H3K4me2.</text>
</comment>
<dbReference type="GO" id="GO:0005634">
    <property type="term" value="C:nucleus"/>
    <property type="evidence" value="ECO:0007669"/>
    <property type="project" value="UniProtKB-SubCell"/>
</dbReference>
<keyword evidence="3" id="KW-0341">Growth regulation</keyword>
<evidence type="ECO:0000256" key="15">
    <source>
        <dbReference type="SAM" id="MobiDB-lite"/>
    </source>
</evidence>
<dbReference type="InterPro" id="IPR024610">
    <property type="entry name" value="ING_N_histone-binding"/>
</dbReference>
<evidence type="ECO:0000313" key="18">
    <source>
        <dbReference type="Proteomes" id="UP000192578"/>
    </source>
</evidence>
<keyword evidence="7 14" id="KW-0156">Chromatin regulator</keyword>
<dbReference type="InterPro" id="IPR001965">
    <property type="entry name" value="Znf_PHD"/>
</dbReference>
<dbReference type="PANTHER" id="PTHR10333:SF103">
    <property type="entry name" value="INHIBITOR OF GROWTH PROTEIN 3"/>
    <property type="match status" value="1"/>
</dbReference>
<feature type="site" description="Histone H3K4me3 binding" evidence="11">
    <location>
        <position position="331"/>
    </location>
</feature>
<dbReference type="CDD" id="cd15505">
    <property type="entry name" value="PHD_ING"/>
    <property type="match status" value="1"/>
</dbReference>
<feature type="binding site" evidence="12">
    <location>
        <position position="319"/>
    </location>
    <ligand>
        <name>Zn(2+)</name>
        <dbReference type="ChEBI" id="CHEBI:29105"/>
        <label>1</label>
    </ligand>
</feature>
<dbReference type="EMBL" id="MTYJ01000045">
    <property type="protein sequence ID" value="OQV18818.1"/>
    <property type="molecule type" value="Genomic_DNA"/>
</dbReference>
<keyword evidence="5 13" id="KW-0863">Zinc-finger</keyword>
<keyword evidence="4 12" id="KW-0479">Metal-binding</keyword>
<evidence type="ECO:0000256" key="9">
    <source>
        <dbReference type="ARBA" id="ARBA00023163"/>
    </source>
</evidence>
<comment type="function">
    <text evidence="14">Component of an histone acetyltransferase complex.</text>
</comment>
<dbReference type="PANTHER" id="PTHR10333">
    <property type="entry name" value="INHIBITOR OF GROWTH PROTEIN"/>
    <property type="match status" value="1"/>
</dbReference>
<evidence type="ECO:0000256" key="7">
    <source>
        <dbReference type="ARBA" id="ARBA00022853"/>
    </source>
</evidence>
<evidence type="ECO:0000259" key="16">
    <source>
        <dbReference type="PROSITE" id="PS50016"/>
    </source>
</evidence>
<comment type="domain">
    <text evidence="14">The PHD-type zinc finger mediates the binding to H3K4me3.</text>
</comment>
<feature type="site" description="Histone H3K4me3 binding" evidence="11">
    <location>
        <position position="339"/>
    </location>
</feature>
<dbReference type="Gene3D" id="3.30.40.10">
    <property type="entry name" value="Zinc/RING finger domain, C3HC4 (zinc finger)"/>
    <property type="match status" value="1"/>
</dbReference>
<evidence type="ECO:0000256" key="11">
    <source>
        <dbReference type="PIRSR" id="PIRSR628651-50"/>
    </source>
</evidence>
<keyword evidence="10 14" id="KW-0539">Nucleus</keyword>
<dbReference type="GO" id="GO:0008270">
    <property type="term" value="F:zinc ion binding"/>
    <property type="evidence" value="ECO:0007669"/>
    <property type="project" value="UniProtKB-KW"/>
</dbReference>
<feature type="binding site" evidence="12">
    <location>
        <position position="317"/>
    </location>
    <ligand>
        <name>Zn(2+)</name>
        <dbReference type="ChEBI" id="CHEBI:29105"/>
        <label>1</label>
    </ligand>
</feature>
<feature type="binding site" evidence="12">
    <location>
        <position position="341"/>
    </location>
    <ligand>
        <name>Zn(2+)</name>
        <dbReference type="ChEBI" id="CHEBI:29105"/>
        <label>1</label>
    </ligand>
</feature>
<evidence type="ECO:0000256" key="13">
    <source>
        <dbReference type="PROSITE-ProRule" id="PRU00146"/>
    </source>
</evidence>
<feature type="compositionally biased region" description="Polar residues" evidence="15">
    <location>
        <begin position="284"/>
        <end position="299"/>
    </location>
</feature>
<dbReference type="Pfam" id="PF12998">
    <property type="entry name" value="ING"/>
    <property type="match status" value="1"/>
</dbReference>
<dbReference type="PROSITE" id="PS50016">
    <property type="entry name" value="ZF_PHD_2"/>
    <property type="match status" value="1"/>
</dbReference>
<keyword evidence="9" id="KW-0804">Transcription</keyword>
<feature type="binding site" evidence="12">
    <location>
        <position position="360"/>
    </location>
    <ligand>
        <name>Zn(2+)</name>
        <dbReference type="ChEBI" id="CHEBI:29105"/>
        <label>2</label>
    </ligand>
</feature>
<dbReference type="SMART" id="SM00249">
    <property type="entry name" value="PHD"/>
    <property type="match status" value="1"/>
</dbReference>
<comment type="caution">
    <text evidence="17">The sequence shown here is derived from an EMBL/GenBank/DDBJ whole genome shotgun (WGS) entry which is preliminary data.</text>
</comment>
<dbReference type="SUPFAM" id="SSF57903">
    <property type="entry name" value="FYVE/PHD zinc finger"/>
    <property type="match status" value="1"/>
</dbReference>
<sequence>MSMQYLEDFLSFTEEVPQVFCERLTRVRELDLEARNREDHARQMKLQLRDLVRECTFPTPPLNAKMKRLADGIKEELDRIVELSGEKIRVIVSLEQLMARFNAHLAGQTEKFKWDIEADSPGCTARLEQRAEEEMRIFLKPTLVESPLPPPPPPVIPSRSHQRGKRHFGKDTSNRGVSTSSCSTKLLPLATVDYGPAHADIRPSAHGTLISENCSSSSSNNITTQTVSPPRTNRARFSALMELTEISRIRVTDEATQVEQPPISIFAMTPRSSSKPKRLMNKPTPRTNAADTSIVSSVGDSEAPLPDEEEDDCRKYCFCEGLGGGLMVACDNADCEQEWFHGDCVGIKCEADIIGKKWYCPSCSERLVTTQPTASSTQQRPLELGLRPRGSRMMKCLAAVAGGVSAADVVVKEKTPQTIKERRSR</sequence>
<feature type="binding site" evidence="12">
    <location>
        <position position="335"/>
    </location>
    <ligand>
        <name>Zn(2+)</name>
        <dbReference type="ChEBI" id="CHEBI:29105"/>
        <label>2</label>
    </ligand>
</feature>
<reference evidence="18" key="1">
    <citation type="submission" date="2017-01" db="EMBL/GenBank/DDBJ databases">
        <title>Comparative genomics of anhydrobiosis in the tardigrade Hypsibius dujardini.</title>
        <authorList>
            <person name="Yoshida Y."/>
            <person name="Koutsovoulos G."/>
            <person name="Laetsch D."/>
            <person name="Stevens L."/>
            <person name="Kumar S."/>
            <person name="Horikawa D."/>
            <person name="Ishino K."/>
            <person name="Komine S."/>
            <person name="Tomita M."/>
            <person name="Blaxter M."/>
            <person name="Arakawa K."/>
        </authorList>
    </citation>
    <scope>NUCLEOTIDE SEQUENCE [LARGE SCALE GENOMIC DNA]</scope>
    <source>
        <strain evidence="18">Z151</strain>
    </source>
</reference>
<dbReference type="InterPro" id="IPR013083">
    <property type="entry name" value="Znf_RING/FYVE/PHD"/>
</dbReference>
<keyword evidence="18" id="KW-1185">Reference proteome</keyword>
<dbReference type="InterPro" id="IPR028651">
    <property type="entry name" value="ING_fam"/>
</dbReference>
<dbReference type="GO" id="GO:0006325">
    <property type="term" value="P:chromatin organization"/>
    <property type="evidence" value="ECO:0007669"/>
    <property type="project" value="UniProtKB-KW"/>
</dbReference>
<proteinExistence type="inferred from homology"/>
<feature type="region of interest" description="Disordered" evidence="15">
    <location>
        <begin position="210"/>
        <end position="230"/>
    </location>
</feature>
<comment type="similarity">
    <text evidence="2 14">Belongs to the ING family.</text>
</comment>
<evidence type="ECO:0000256" key="4">
    <source>
        <dbReference type="ARBA" id="ARBA00022723"/>
    </source>
</evidence>
<evidence type="ECO:0000256" key="3">
    <source>
        <dbReference type="ARBA" id="ARBA00022604"/>
    </source>
</evidence>
<evidence type="ECO:0000256" key="1">
    <source>
        <dbReference type="ARBA" id="ARBA00004123"/>
    </source>
</evidence>
<feature type="binding site" evidence="12">
    <location>
        <position position="330"/>
    </location>
    <ligand>
        <name>Zn(2+)</name>
        <dbReference type="ChEBI" id="CHEBI:29105"/>
        <label>2</label>
    </ligand>
</feature>
<dbReference type="InterPro" id="IPR019787">
    <property type="entry name" value="Znf_PHD-finger"/>
</dbReference>
<dbReference type="SMART" id="SM01408">
    <property type="entry name" value="ING"/>
    <property type="match status" value="1"/>
</dbReference>
<feature type="binding site" evidence="12">
    <location>
        <position position="363"/>
    </location>
    <ligand>
        <name>Zn(2+)</name>
        <dbReference type="ChEBI" id="CHEBI:29105"/>
        <label>2</label>
    </ligand>
</feature>
<dbReference type="Gene3D" id="6.10.140.1740">
    <property type="match status" value="1"/>
</dbReference>
<protein>
    <recommendedName>
        <fullName evidence="14">Inhibitor of growth protein</fullName>
    </recommendedName>
</protein>
<evidence type="ECO:0000256" key="5">
    <source>
        <dbReference type="ARBA" id="ARBA00022771"/>
    </source>
</evidence>
<feature type="domain" description="PHD-type" evidence="16">
    <location>
        <begin position="314"/>
        <end position="366"/>
    </location>
</feature>
<evidence type="ECO:0000256" key="8">
    <source>
        <dbReference type="ARBA" id="ARBA00023015"/>
    </source>
</evidence>
<keyword evidence="6 12" id="KW-0862">Zinc</keyword>
<dbReference type="AlphaFoldDB" id="A0A1W0WUD0"/>
<evidence type="ECO:0000313" key="17">
    <source>
        <dbReference type="EMBL" id="OQV18818.1"/>
    </source>
</evidence>
<feature type="site" description="Histone H3K4me3 binding" evidence="11">
    <location>
        <position position="327"/>
    </location>
</feature>
<evidence type="ECO:0000256" key="14">
    <source>
        <dbReference type="RuleBase" id="RU361213"/>
    </source>
</evidence>
<dbReference type="InterPro" id="IPR011011">
    <property type="entry name" value="Znf_FYVE_PHD"/>
</dbReference>
<dbReference type="OrthoDB" id="5411773at2759"/>
<feature type="region of interest" description="Disordered" evidence="15">
    <location>
        <begin position="268"/>
        <end position="307"/>
    </location>
</feature>
<evidence type="ECO:0000256" key="12">
    <source>
        <dbReference type="PIRSR" id="PIRSR628651-51"/>
    </source>
</evidence>
<feature type="site" description="Histone H3K4me3 binding" evidence="11">
    <location>
        <position position="316"/>
    </location>
</feature>
<comment type="subcellular location">
    <subcellularLocation>
        <location evidence="1 14">Nucleus</location>
    </subcellularLocation>
</comment>
<feature type="compositionally biased region" description="Low complexity" evidence="15">
    <location>
        <begin position="211"/>
        <end position="221"/>
    </location>
</feature>
<dbReference type="PROSITE" id="PS01359">
    <property type="entry name" value="ZF_PHD_1"/>
    <property type="match status" value="1"/>
</dbReference>
<evidence type="ECO:0000256" key="2">
    <source>
        <dbReference type="ARBA" id="ARBA00010210"/>
    </source>
</evidence>
<dbReference type="InterPro" id="IPR019786">
    <property type="entry name" value="Zinc_finger_PHD-type_CS"/>
</dbReference>
<dbReference type="Proteomes" id="UP000192578">
    <property type="component" value="Unassembled WGS sequence"/>
</dbReference>
<gene>
    <name evidence="17" type="ORF">BV898_07075</name>
</gene>
<feature type="compositionally biased region" description="Pro residues" evidence="15">
    <location>
        <begin position="147"/>
        <end position="156"/>
    </location>
</feature>
<name>A0A1W0WUD0_HYPEX</name>
<feature type="binding site" evidence="12">
    <location>
        <position position="344"/>
    </location>
    <ligand>
        <name>Zn(2+)</name>
        <dbReference type="ChEBI" id="CHEBI:29105"/>
        <label>1</label>
    </ligand>
</feature>
<evidence type="ECO:0000256" key="6">
    <source>
        <dbReference type="ARBA" id="ARBA00022833"/>
    </source>
</evidence>
<accession>A0A1W0WUD0</accession>